<comment type="caution">
    <text evidence="2">The sequence shown here is derived from an EMBL/GenBank/DDBJ whole genome shotgun (WGS) entry which is preliminary data.</text>
</comment>
<name>A0A8H6NTD9_9PEZI</name>
<protein>
    <recommendedName>
        <fullName evidence="4">DUF3669 domain-containing protein</fullName>
    </recommendedName>
</protein>
<evidence type="ECO:0000256" key="1">
    <source>
        <dbReference type="SAM" id="MobiDB-lite"/>
    </source>
</evidence>
<proteinExistence type="predicted"/>
<evidence type="ECO:0008006" key="4">
    <source>
        <dbReference type="Google" id="ProtNLM"/>
    </source>
</evidence>
<dbReference type="EMBL" id="WIGM01000078">
    <property type="protein sequence ID" value="KAF6842227.1"/>
    <property type="molecule type" value="Genomic_DNA"/>
</dbReference>
<dbReference type="AlphaFoldDB" id="A0A8H6NTD9"/>
<dbReference type="OrthoDB" id="2993351at2759"/>
<keyword evidence="3" id="KW-1185">Reference proteome</keyword>
<organism evidence="2 3">
    <name type="scientific">Colletotrichum musicola</name>
    <dbReference type="NCBI Taxonomy" id="2175873"/>
    <lineage>
        <taxon>Eukaryota</taxon>
        <taxon>Fungi</taxon>
        <taxon>Dikarya</taxon>
        <taxon>Ascomycota</taxon>
        <taxon>Pezizomycotina</taxon>
        <taxon>Sordariomycetes</taxon>
        <taxon>Hypocreomycetidae</taxon>
        <taxon>Glomerellales</taxon>
        <taxon>Glomerellaceae</taxon>
        <taxon>Colletotrichum</taxon>
        <taxon>Colletotrichum orchidearum species complex</taxon>
    </lineage>
</organism>
<evidence type="ECO:0000313" key="3">
    <source>
        <dbReference type="Proteomes" id="UP000639643"/>
    </source>
</evidence>
<reference evidence="2" key="1">
    <citation type="journal article" date="2020" name="Phytopathology">
        <title>Genome Sequence Resources of Colletotrichum truncatum, C. plurivorum, C. musicola, and C. sojae: Four Species Pathogenic to Soybean (Glycine max).</title>
        <authorList>
            <person name="Rogerio F."/>
            <person name="Boufleur T.R."/>
            <person name="Ciampi-Guillardi M."/>
            <person name="Sukno S.A."/>
            <person name="Thon M.R."/>
            <person name="Massola Junior N.S."/>
            <person name="Baroncelli R."/>
        </authorList>
    </citation>
    <scope>NUCLEOTIDE SEQUENCE</scope>
    <source>
        <strain evidence="2">LFN0074</strain>
    </source>
</reference>
<feature type="compositionally biased region" description="Polar residues" evidence="1">
    <location>
        <begin position="84"/>
        <end position="95"/>
    </location>
</feature>
<feature type="region of interest" description="Disordered" evidence="1">
    <location>
        <begin position="75"/>
        <end position="95"/>
    </location>
</feature>
<sequence>MGPKKPAKGKPGGKPGQPSPTKPHDRRMEFPPLDSVTAGSTEPLAFDQKMHQAAREKDSLYTCPETKYGLKWTFKQKDKPDGKSGSTARLRNAVSTLPDTTVTSFGSAETRDSSFTRRNNEARGCEIDEAPVERIGQGLNGIVYDFVAQPVLSERFNAMSEDRKKKVNSRRTASLKNFPFYIDELWDLHMEPDLYARDMAVGLATAHFGACMHTSDAEFVIGCRRMNDTSAAFTVARDVEAKTFPMPQTNQIGPNDEESGNFRNRAIQIWMVDFGGCKKFKLPITANSEHDSFRRFVDECRATNPFFYPSSMVDNEDFLLFADFCSTYIKAANRIQDHKLIISGLEEAVNKKAYDTIMLQPALIMFAWMSADYQLATDGRVPYERLQELARQCNWMEHIRDMTDMVLKAEEMWKAEKAEKAANAGKTMANKATQTE</sequence>
<gene>
    <name evidence="2" type="ORF">CMUS01_03292</name>
</gene>
<evidence type="ECO:0000313" key="2">
    <source>
        <dbReference type="EMBL" id="KAF6842227.1"/>
    </source>
</evidence>
<accession>A0A8H6NTD9</accession>
<feature type="region of interest" description="Disordered" evidence="1">
    <location>
        <begin position="1"/>
        <end position="44"/>
    </location>
</feature>
<dbReference type="Proteomes" id="UP000639643">
    <property type="component" value="Unassembled WGS sequence"/>
</dbReference>